<feature type="domain" description="Phosphotyrosine protein phosphatase I" evidence="4">
    <location>
        <begin position="5"/>
        <end position="152"/>
    </location>
</feature>
<protein>
    <recommendedName>
        <fullName evidence="4">Phosphotyrosine protein phosphatase I domain-containing protein</fullName>
    </recommendedName>
</protein>
<dbReference type="PRINTS" id="PR00719">
    <property type="entry name" value="LMWPTPASE"/>
</dbReference>
<evidence type="ECO:0000256" key="2">
    <source>
        <dbReference type="ARBA" id="ARBA00022801"/>
    </source>
</evidence>
<gene>
    <name evidence="5" type="ORF">LCGC14_1842310</name>
</gene>
<organism evidence="5">
    <name type="scientific">marine sediment metagenome</name>
    <dbReference type="NCBI Taxonomy" id="412755"/>
    <lineage>
        <taxon>unclassified sequences</taxon>
        <taxon>metagenomes</taxon>
        <taxon>ecological metagenomes</taxon>
    </lineage>
</organism>
<dbReference type="AlphaFoldDB" id="A0A0F9H114"/>
<keyword evidence="2" id="KW-0378">Hydrolase</keyword>
<dbReference type="EMBL" id="LAZR01018374">
    <property type="protein sequence ID" value="KKL96656.1"/>
    <property type="molecule type" value="Genomic_DNA"/>
</dbReference>
<dbReference type="InterPro" id="IPR017867">
    <property type="entry name" value="Tyr_phospatase_low_mol_wt"/>
</dbReference>
<keyword evidence="3" id="KW-0904">Protein phosphatase</keyword>
<dbReference type="SUPFAM" id="SSF52788">
    <property type="entry name" value="Phosphotyrosine protein phosphatases I"/>
    <property type="match status" value="1"/>
</dbReference>
<dbReference type="SMART" id="SM00226">
    <property type="entry name" value="LMWPc"/>
    <property type="match status" value="1"/>
</dbReference>
<reference evidence="5" key="1">
    <citation type="journal article" date="2015" name="Nature">
        <title>Complex archaea that bridge the gap between prokaryotes and eukaryotes.</title>
        <authorList>
            <person name="Spang A."/>
            <person name="Saw J.H."/>
            <person name="Jorgensen S.L."/>
            <person name="Zaremba-Niedzwiedzka K."/>
            <person name="Martijn J."/>
            <person name="Lind A.E."/>
            <person name="van Eijk R."/>
            <person name="Schleper C."/>
            <person name="Guy L."/>
            <person name="Ettema T.J."/>
        </authorList>
    </citation>
    <scope>NUCLEOTIDE SEQUENCE</scope>
</reference>
<proteinExistence type="inferred from homology"/>
<accession>A0A0F9H114</accession>
<evidence type="ECO:0000256" key="1">
    <source>
        <dbReference type="ARBA" id="ARBA00011063"/>
    </source>
</evidence>
<sequence length="158" mass="18348">MKIIKRLLLICLGNTARSPAAEYLARYYSEKYGANLSIQSAGFINAFSYMQPESQEYLNSKGIDHSDFKPQLINQSLLEKQDLILTMEKTHSLDIIRNFKDIKDIDTKVFTLKEYNGVIDDLNIIDPYYTSNNTYKKVLRIIDEFIEKTIKKIVHISE</sequence>
<evidence type="ECO:0000259" key="4">
    <source>
        <dbReference type="SMART" id="SM00226"/>
    </source>
</evidence>
<dbReference type="PANTHER" id="PTHR11717:SF31">
    <property type="entry name" value="LOW MOLECULAR WEIGHT PROTEIN-TYROSINE-PHOSPHATASE ETP-RELATED"/>
    <property type="match status" value="1"/>
</dbReference>
<dbReference type="InterPro" id="IPR050438">
    <property type="entry name" value="LMW_PTPase"/>
</dbReference>
<comment type="similarity">
    <text evidence="1">Belongs to the low molecular weight phosphotyrosine protein phosphatase family.</text>
</comment>
<dbReference type="InterPro" id="IPR023485">
    <property type="entry name" value="Ptyr_pPase"/>
</dbReference>
<dbReference type="GO" id="GO:0004725">
    <property type="term" value="F:protein tyrosine phosphatase activity"/>
    <property type="evidence" value="ECO:0007669"/>
    <property type="project" value="InterPro"/>
</dbReference>
<evidence type="ECO:0000313" key="5">
    <source>
        <dbReference type="EMBL" id="KKL96656.1"/>
    </source>
</evidence>
<dbReference type="InterPro" id="IPR036196">
    <property type="entry name" value="Ptyr_pPase_sf"/>
</dbReference>
<dbReference type="Pfam" id="PF01451">
    <property type="entry name" value="LMWPc"/>
    <property type="match status" value="1"/>
</dbReference>
<dbReference type="PANTHER" id="PTHR11717">
    <property type="entry name" value="LOW MOLECULAR WEIGHT PROTEIN TYROSINE PHOSPHATASE"/>
    <property type="match status" value="1"/>
</dbReference>
<comment type="caution">
    <text evidence="5">The sequence shown here is derived from an EMBL/GenBank/DDBJ whole genome shotgun (WGS) entry which is preliminary data.</text>
</comment>
<evidence type="ECO:0000256" key="3">
    <source>
        <dbReference type="ARBA" id="ARBA00022912"/>
    </source>
</evidence>
<dbReference type="Gene3D" id="3.40.50.2300">
    <property type="match status" value="1"/>
</dbReference>
<name>A0A0F9H114_9ZZZZ</name>